<feature type="compositionally biased region" description="Polar residues" evidence="1">
    <location>
        <begin position="73"/>
        <end position="88"/>
    </location>
</feature>
<feature type="region of interest" description="Disordered" evidence="1">
    <location>
        <begin position="872"/>
        <end position="896"/>
    </location>
</feature>
<dbReference type="EMBL" id="JAFJMO010000004">
    <property type="protein sequence ID" value="KAJ8278794.1"/>
    <property type="molecule type" value="Genomic_DNA"/>
</dbReference>
<feature type="region of interest" description="Disordered" evidence="1">
    <location>
        <begin position="413"/>
        <end position="433"/>
    </location>
</feature>
<dbReference type="SUPFAM" id="SSF53448">
    <property type="entry name" value="Nucleotide-diphospho-sugar transferases"/>
    <property type="match status" value="1"/>
</dbReference>
<accession>A0A9Q1I2J4</accession>
<dbReference type="AlphaFoldDB" id="A0A9Q1I2J4"/>
<feature type="region of interest" description="Disordered" evidence="1">
    <location>
        <begin position="700"/>
        <end position="724"/>
    </location>
</feature>
<feature type="transmembrane region" description="Helical" evidence="2">
    <location>
        <begin position="45"/>
        <end position="64"/>
    </location>
</feature>
<reference evidence="3" key="1">
    <citation type="journal article" date="2023" name="Science">
        <title>Genome structures resolve the early diversification of teleost fishes.</title>
        <authorList>
            <person name="Parey E."/>
            <person name="Louis A."/>
            <person name="Montfort J."/>
            <person name="Bouchez O."/>
            <person name="Roques C."/>
            <person name="Iampietro C."/>
            <person name="Lluch J."/>
            <person name="Castinel A."/>
            <person name="Donnadieu C."/>
            <person name="Desvignes T."/>
            <person name="Floi Bucao C."/>
            <person name="Jouanno E."/>
            <person name="Wen M."/>
            <person name="Mejri S."/>
            <person name="Dirks R."/>
            <person name="Jansen H."/>
            <person name="Henkel C."/>
            <person name="Chen W.J."/>
            <person name="Zahm M."/>
            <person name="Cabau C."/>
            <person name="Klopp C."/>
            <person name="Thompson A.W."/>
            <person name="Robinson-Rechavi M."/>
            <person name="Braasch I."/>
            <person name="Lecointre G."/>
            <person name="Bobe J."/>
            <person name="Postlethwait J.H."/>
            <person name="Berthelot C."/>
            <person name="Roest Crollius H."/>
            <person name="Guiguen Y."/>
        </authorList>
    </citation>
    <scope>NUCLEOTIDE SEQUENCE</scope>
    <source>
        <strain evidence="3">Concon-B</strain>
    </source>
</reference>
<evidence type="ECO:0000256" key="2">
    <source>
        <dbReference type="SAM" id="Phobius"/>
    </source>
</evidence>
<evidence type="ECO:0000313" key="4">
    <source>
        <dbReference type="Proteomes" id="UP001152803"/>
    </source>
</evidence>
<feature type="transmembrane region" description="Helical" evidence="2">
    <location>
        <begin position="17"/>
        <end position="33"/>
    </location>
</feature>
<dbReference type="GO" id="GO:0016266">
    <property type="term" value="P:protein O-linked glycosylation via N-acetyl-galactosamine"/>
    <property type="evidence" value="ECO:0007669"/>
    <property type="project" value="TreeGrafter"/>
</dbReference>
<proteinExistence type="predicted"/>
<keyword evidence="2" id="KW-0812">Transmembrane</keyword>
<organism evidence="3 4">
    <name type="scientific">Conger conger</name>
    <name type="common">Conger eel</name>
    <name type="synonym">Muraena conger</name>
    <dbReference type="NCBI Taxonomy" id="82655"/>
    <lineage>
        <taxon>Eukaryota</taxon>
        <taxon>Metazoa</taxon>
        <taxon>Chordata</taxon>
        <taxon>Craniata</taxon>
        <taxon>Vertebrata</taxon>
        <taxon>Euteleostomi</taxon>
        <taxon>Actinopterygii</taxon>
        <taxon>Neopterygii</taxon>
        <taxon>Teleostei</taxon>
        <taxon>Anguilliformes</taxon>
        <taxon>Congridae</taxon>
        <taxon>Conger</taxon>
    </lineage>
</organism>
<feature type="compositionally biased region" description="Basic and acidic residues" evidence="1">
    <location>
        <begin position="89"/>
        <end position="103"/>
    </location>
</feature>
<protein>
    <recommendedName>
        <fullName evidence="5">Xyloside xylosyltransferase 1</fullName>
    </recommendedName>
</protein>
<dbReference type="InterPro" id="IPR029044">
    <property type="entry name" value="Nucleotide-diphossugar_trans"/>
</dbReference>
<dbReference type="InterPro" id="IPR042465">
    <property type="entry name" value="XXLT1"/>
</dbReference>
<keyword evidence="4" id="KW-1185">Reference proteome</keyword>
<keyword evidence="2" id="KW-0472">Membrane</keyword>
<dbReference type="Proteomes" id="UP001152803">
    <property type="component" value="Unassembled WGS sequence"/>
</dbReference>
<sequence length="896" mass="98927">MTGNTTAAVASAQRRHGYLYASVTAMGFLRIFSSTMARMSTFRSYQIVLLLAAALAVVAFYYFGSERHSFSSTTKRIRQSQASQNANRNDADLSLDTRPEHPEPMQADDTALRGDLSLDVVEYHVLMMFTKVDKSRTLQEKFRVAMKSMAKHGSFLDGEVIVLHFVSDEASRELGEKMLPELLIDATFLYQVVFHSVGSLTERLFPIVEVMQKHFSAGSGAYFSDAIFFLSVAMHRIMPAEMERVVQLDLDLKFRSNIRDLFQEFSRFPPGAVIGIAPELQPVYRHMFWQYRKENPSSRVGAPPPEGQPGFNSGVMLLDLGAMRGSALYNGLLEPGRVGALAERYHFQGHLGDQDFFTVVGMAHPELFSPLACGWNRQLCTWWREHGYSDVFPLYYRCDGPRPQHLHPRRLSVTAETATPPSPTTERYRGDRNTSIPDDLTSIPAGLPLHLPTFIKLSVTARDGRGVTSRVVIGWTASLGAGLESGLGGFTVLAQVAWFYTPEVRYSVGTTLENFSRGAGRSEKVPVNLPGTLFPKECDNGSDTQRHANQSGRNPALMFSSPAQFTPVHCHWGQLSDLYHRSPIGSNLFHYSPIGSDSIPPWVCQNLWIRQIALGPVSLPPNFTSSDSIGGSRIRCTARTPSLGGPNESDTPFFKPSRLRCRDSEAPETRGGLQGQASVEFGGSDIIRGQQNIPESCDPWEKVRETHPPPSPPPSSHTPATSSGAEHLSFVKHLDRNSCVQECTESSGQGGPTRRDVSGIAWKNRKEIYCSAGLQADCTLSPYSGKTFPDEALDEWISMVPHRGVMFNHRHIQGQVVTWRSVVVNSPVSLSSPRPKTGPFSPERPAGLRGSVVLLTAVTLVCGLELPIRDLSTLGNPPPHPKKTRQEGFCFHGDPT</sequence>
<comment type="caution">
    <text evidence="3">The sequence shown here is derived from an EMBL/GenBank/DDBJ whole genome shotgun (WGS) entry which is preliminary data.</text>
</comment>
<dbReference type="PANTHER" id="PTHR46612:SF1">
    <property type="entry name" value="XYLOSIDE XYLOSYLTRANSFERASE 1"/>
    <property type="match status" value="1"/>
</dbReference>
<dbReference type="Gene3D" id="3.90.550.10">
    <property type="entry name" value="Spore Coat Polysaccharide Biosynthesis Protein SpsA, Chain A"/>
    <property type="match status" value="1"/>
</dbReference>
<dbReference type="PANTHER" id="PTHR46612">
    <property type="entry name" value="XYLOSIDE XYLOSYLTRANSFERASE 1"/>
    <property type="match status" value="1"/>
</dbReference>
<dbReference type="OrthoDB" id="411524at2759"/>
<name>A0A9Q1I2J4_CONCO</name>
<dbReference type="GO" id="GO:0140560">
    <property type="term" value="F:xylosyl alpha-1,3-xylosyltransferase activity"/>
    <property type="evidence" value="ECO:0007669"/>
    <property type="project" value="TreeGrafter"/>
</dbReference>
<feature type="region of interest" description="Disordered" evidence="1">
    <location>
        <begin position="73"/>
        <end position="109"/>
    </location>
</feature>
<dbReference type="GO" id="GO:0005789">
    <property type="term" value="C:endoplasmic reticulum membrane"/>
    <property type="evidence" value="ECO:0007669"/>
    <property type="project" value="TreeGrafter"/>
</dbReference>
<evidence type="ECO:0008006" key="5">
    <source>
        <dbReference type="Google" id="ProtNLM"/>
    </source>
</evidence>
<evidence type="ECO:0000313" key="3">
    <source>
        <dbReference type="EMBL" id="KAJ8278794.1"/>
    </source>
</evidence>
<evidence type="ECO:0000256" key="1">
    <source>
        <dbReference type="SAM" id="MobiDB-lite"/>
    </source>
</evidence>
<feature type="region of interest" description="Disordered" evidence="1">
    <location>
        <begin position="638"/>
        <end position="658"/>
    </location>
</feature>
<keyword evidence="2" id="KW-1133">Transmembrane helix</keyword>
<gene>
    <name evidence="3" type="ORF">COCON_G00058600</name>
</gene>